<name>A0A1H6CET3_9PSEU</name>
<dbReference type="RefSeq" id="WP_093345726.1">
    <property type="nucleotide sequence ID" value="NZ_FNVB01000004.1"/>
</dbReference>
<dbReference type="PROSITE" id="PS51257">
    <property type="entry name" value="PROKAR_LIPOPROTEIN"/>
    <property type="match status" value="1"/>
</dbReference>
<feature type="domain" description="DUF4232" evidence="3">
    <location>
        <begin position="79"/>
        <end position="214"/>
    </location>
</feature>
<gene>
    <name evidence="4" type="ORF">SAMN02982929_03367</name>
    <name evidence="5" type="ORF">SAMN05216506_101609</name>
</gene>
<evidence type="ECO:0000313" key="7">
    <source>
        <dbReference type="Proteomes" id="UP000236729"/>
    </source>
</evidence>
<dbReference type="Proteomes" id="UP000236729">
    <property type="component" value="Unassembled WGS sequence"/>
</dbReference>
<evidence type="ECO:0000256" key="2">
    <source>
        <dbReference type="SAM" id="SignalP"/>
    </source>
</evidence>
<evidence type="ECO:0000313" key="4">
    <source>
        <dbReference type="EMBL" id="SEG71408.1"/>
    </source>
</evidence>
<reference evidence="4" key="1">
    <citation type="submission" date="2016-10" db="EMBL/GenBank/DDBJ databases">
        <authorList>
            <person name="de Groot N.N."/>
        </authorList>
    </citation>
    <scope>NUCLEOTIDE SEQUENCE [LARGE SCALE GENOMIC DNA]</scope>
    <source>
        <strain evidence="4">ATCC 20501</strain>
    </source>
</reference>
<accession>A0A1H6CET3</accession>
<dbReference type="Pfam" id="PF14016">
    <property type="entry name" value="DUF4232"/>
    <property type="match status" value="1"/>
</dbReference>
<keyword evidence="2" id="KW-0732">Signal</keyword>
<keyword evidence="6" id="KW-1185">Reference proteome</keyword>
<feature type="region of interest" description="Disordered" evidence="1">
    <location>
        <begin position="27"/>
        <end position="75"/>
    </location>
</feature>
<feature type="chain" id="PRO_5039449264" description="DUF4232 domain-containing protein" evidence="2">
    <location>
        <begin position="21"/>
        <end position="219"/>
    </location>
</feature>
<dbReference type="EMBL" id="FOME01000001">
    <property type="protein sequence ID" value="SFC37753.1"/>
    <property type="molecule type" value="Genomic_DNA"/>
</dbReference>
<evidence type="ECO:0000256" key="1">
    <source>
        <dbReference type="SAM" id="MobiDB-lite"/>
    </source>
</evidence>
<proteinExistence type="predicted"/>
<evidence type="ECO:0000313" key="6">
    <source>
        <dbReference type="Proteomes" id="UP000199690"/>
    </source>
</evidence>
<dbReference type="EMBL" id="FNVB01000004">
    <property type="protein sequence ID" value="SEG71408.1"/>
    <property type="molecule type" value="Genomic_DNA"/>
</dbReference>
<evidence type="ECO:0000259" key="3">
    <source>
        <dbReference type="Pfam" id="PF14016"/>
    </source>
</evidence>
<dbReference type="Proteomes" id="UP000199690">
    <property type="component" value="Unassembled WGS sequence"/>
</dbReference>
<protein>
    <recommendedName>
        <fullName evidence="3">DUF4232 domain-containing protein</fullName>
    </recommendedName>
</protein>
<accession>A0A1I1IVI1</accession>
<organism evidence="4 7">
    <name type="scientific">Saccharopolyspora kobensis</name>
    <dbReference type="NCBI Taxonomy" id="146035"/>
    <lineage>
        <taxon>Bacteria</taxon>
        <taxon>Bacillati</taxon>
        <taxon>Actinomycetota</taxon>
        <taxon>Actinomycetes</taxon>
        <taxon>Pseudonocardiales</taxon>
        <taxon>Pseudonocardiaceae</taxon>
        <taxon>Saccharopolyspora</taxon>
    </lineage>
</organism>
<feature type="signal peptide" evidence="2">
    <location>
        <begin position="1"/>
        <end position="20"/>
    </location>
</feature>
<evidence type="ECO:0000313" key="5">
    <source>
        <dbReference type="EMBL" id="SFC37753.1"/>
    </source>
</evidence>
<dbReference type="AlphaFoldDB" id="A0A1H6CET3"/>
<sequence>MNRAKFLAVAVAALAVGLTACSPGGSGEQNTVNNAQPPVVQDDSGGSAVDSPASDETRDETPSSTVAASPDEPVGDPLCKAADLALSFGEGDGATGGRYTPLIFTNTSSHNCVIQGFPGVSYVGGADGHQIGADAYRDGKKGGAVNMAPGDKASAMIKFTTVENYDPDECRMEVAKGLRIYPPQETASLFIPFDFEEHGCANPEKSQLSVQTIQAGVSQ</sequence>
<reference evidence="6 7" key="2">
    <citation type="submission" date="2016-10" db="EMBL/GenBank/DDBJ databases">
        <authorList>
            <person name="Varghese N."/>
            <person name="Submissions S."/>
        </authorList>
    </citation>
    <scope>NUCLEOTIDE SEQUENCE [LARGE SCALE GENOMIC DNA]</scope>
    <source>
        <strain evidence="7">ATCC 20501</strain>
        <strain evidence="5 6">CGMCC 4.3529</strain>
    </source>
</reference>
<dbReference type="InterPro" id="IPR025326">
    <property type="entry name" value="DUF4232"/>
</dbReference>